<organism evidence="1 2">
    <name type="scientific">Niabella yanshanensis</name>
    <dbReference type="NCBI Taxonomy" id="577386"/>
    <lineage>
        <taxon>Bacteria</taxon>
        <taxon>Pseudomonadati</taxon>
        <taxon>Bacteroidota</taxon>
        <taxon>Chitinophagia</taxon>
        <taxon>Chitinophagales</taxon>
        <taxon>Chitinophagaceae</taxon>
        <taxon>Niabella</taxon>
    </lineage>
</organism>
<dbReference type="EMBL" id="CP139960">
    <property type="protein sequence ID" value="WQD39898.1"/>
    <property type="molecule type" value="Genomic_DNA"/>
</dbReference>
<evidence type="ECO:0000313" key="2">
    <source>
        <dbReference type="Proteomes" id="UP001325680"/>
    </source>
</evidence>
<keyword evidence="2" id="KW-1185">Reference proteome</keyword>
<protein>
    <recommendedName>
        <fullName evidence="3">Phage protein</fullName>
    </recommendedName>
</protein>
<evidence type="ECO:0000313" key="1">
    <source>
        <dbReference type="EMBL" id="WQD39898.1"/>
    </source>
</evidence>
<accession>A0ABZ0WBF0</accession>
<name>A0ABZ0WBF0_9BACT</name>
<gene>
    <name evidence="1" type="ORF">U0035_07010</name>
</gene>
<evidence type="ECO:0008006" key="3">
    <source>
        <dbReference type="Google" id="ProtNLM"/>
    </source>
</evidence>
<reference evidence="1 2" key="1">
    <citation type="submission" date="2023-12" db="EMBL/GenBank/DDBJ databases">
        <title>Genome sequencing and assembly of bacterial species from a model synthetic community.</title>
        <authorList>
            <person name="Hogle S.L."/>
        </authorList>
    </citation>
    <scope>NUCLEOTIDE SEQUENCE [LARGE SCALE GENOMIC DNA]</scope>
    <source>
        <strain evidence="1 2">HAMBI_3031</strain>
    </source>
</reference>
<proteinExistence type="predicted"/>
<sequence>MTTHEIIGLGFQKANSIAVNEYVNGLVKVQTEDNNVTGVFVTNIRVNSIKSIEELQYLCKRLNITA</sequence>
<dbReference type="Proteomes" id="UP001325680">
    <property type="component" value="Chromosome"/>
</dbReference>
<dbReference type="RefSeq" id="WP_114789296.1">
    <property type="nucleotide sequence ID" value="NZ_CP139960.1"/>
</dbReference>